<evidence type="ECO:0000256" key="1">
    <source>
        <dbReference type="SAM" id="Phobius"/>
    </source>
</evidence>
<feature type="transmembrane region" description="Helical" evidence="1">
    <location>
        <begin position="59"/>
        <end position="79"/>
    </location>
</feature>
<feature type="domain" description="KAP NTPase" evidence="2">
    <location>
        <begin position="372"/>
        <end position="496"/>
    </location>
</feature>
<reference evidence="6" key="1">
    <citation type="submission" date="2021-01" db="EMBL/GenBank/DDBJ databases">
        <authorList>
            <person name="Corre E."/>
            <person name="Pelletier E."/>
            <person name="Niang G."/>
            <person name="Scheremetjew M."/>
            <person name="Finn R."/>
            <person name="Kale V."/>
            <person name="Holt S."/>
            <person name="Cochrane G."/>
            <person name="Meng A."/>
            <person name="Brown T."/>
            <person name="Cohen L."/>
        </authorList>
    </citation>
    <scope>NUCLEOTIDE SEQUENCE</scope>
    <source>
        <strain evidence="6">MM31A-1</strain>
    </source>
</reference>
<evidence type="ECO:0000313" key="6">
    <source>
        <dbReference type="EMBL" id="CAE0462801.1"/>
    </source>
</evidence>
<name>A0A6S8UCV2_9STRA</name>
<dbReference type="InterPro" id="IPR011646">
    <property type="entry name" value="KAP_P-loop"/>
</dbReference>
<dbReference type="EMBL" id="HBIO01009883">
    <property type="protein sequence ID" value="CAE0462799.1"/>
    <property type="molecule type" value="Transcribed_RNA"/>
</dbReference>
<dbReference type="PANTHER" id="PTHR22674:SF6">
    <property type="entry name" value="NTPASE KAP FAMILY P-LOOP DOMAIN-CONTAINING PROTEIN 1"/>
    <property type="match status" value="1"/>
</dbReference>
<dbReference type="AlphaFoldDB" id="A0A6S8UCV2"/>
<evidence type="ECO:0000313" key="3">
    <source>
        <dbReference type="EMBL" id="CAE0462798.1"/>
    </source>
</evidence>
<feature type="transmembrane region" description="Helical" evidence="1">
    <location>
        <begin position="30"/>
        <end position="52"/>
    </location>
</feature>
<dbReference type="Pfam" id="PF07693">
    <property type="entry name" value="KAP_NTPase"/>
    <property type="match status" value="1"/>
</dbReference>
<proteinExistence type="predicted"/>
<dbReference type="EMBL" id="HBIO01009885">
    <property type="protein sequence ID" value="CAE0462801.1"/>
    <property type="molecule type" value="Transcribed_RNA"/>
</dbReference>
<keyword evidence="1" id="KW-0472">Membrane</keyword>
<dbReference type="PANTHER" id="PTHR22674">
    <property type="entry name" value="NTPASE, KAP FAMILY P-LOOP DOMAIN-CONTAINING 1"/>
    <property type="match status" value="1"/>
</dbReference>
<gene>
    <name evidence="3" type="ORF">CDEB00056_LOCUS7639</name>
    <name evidence="4" type="ORF">CDEB00056_LOCUS7640</name>
    <name evidence="5" type="ORF">CDEB00056_LOCUS7641</name>
    <name evidence="6" type="ORF">CDEB00056_LOCUS7642</name>
</gene>
<dbReference type="EMBL" id="HBIO01009884">
    <property type="protein sequence ID" value="CAE0462800.1"/>
    <property type="molecule type" value="Transcribed_RNA"/>
</dbReference>
<evidence type="ECO:0000259" key="2">
    <source>
        <dbReference type="Pfam" id="PF07693"/>
    </source>
</evidence>
<keyword evidence="1" id="KW-1133">Transmembrane helix</keyword>
<organism evidence="6">
    <name type="scientific">Chaetoceros debilis</name>
    <dbReference type="NCBI Taxonomy" id="122233"/>
    <lineage>
        <taxon>Eukaryota</taxon>
        <taxon>Sar</taxon>
        <taxon>Stramenopiles</taxon>
        <taxon>Ochrophyta</taxon>
        <taxon>Bacillariophyta</taxon>
        <taxon>Coscinodiscophyceae</taxon>
        <taxon>Chaetocerotophycidae</taxon>
        <taxon>Chaetocerotales</taxon>
        <taxon>Chaetocerotaceae</taxon>
        <taxon>Chaetoceros</taxon>
    </lineage>
</organism>
<sequence>MMKKTLDENFRDHLLHKEKILANIKSAPPISIFLIALFIAVFFGAVFVWLEFGDVIMKWLVGIIPSSLIVVFTAVLKWWQHVTAQTKEITAQFSDNVNKLKVQGAVSDIETAFTNESTTEIQKELKKISEIKKRLKILEGESMHDVVRDRVESDVYLSKLGPLHQVKEDLDRLSESMFNKYDQEVEDRKRHSDIELKKREDETIQQELEPFINSQPHLQIDLQKSKNRKDSNRFPVVTYGDFTFWALHYTSTTTPRCSIGPIHLLKGKESTKNGWLVVGINHKKKEFKTLKKWDDEPNGSTTLGGISMNKGLKRCIFTFVVKKNKKLRVNEGEIEREIDFDYLIHTKEGYKKLLQNDPKVRIRIRKEEEGMDEEAITLLKSTEGIFKRDMFPRGKPRIFIFIDDLDRTDPDKILDVLEAMQLLASTPLFVIVAAIDSRYVCLSLEHKERYNKILRSNQSPTGMDFLEKIFQASYRLPTILKIKWKNLYRAKLLSKMRKSAAGLLR</sequence>
<protein>
    <recommendedName>
        <fullName evidence="2">KAP NTPase domain-containing protein</fullName>
    </recommendedName>
</protein>
<keyword evidence="1" id="KW-0812">Transmembrane</keyword>
<evidence type="ECO:0000313" key="4">
    <source>
        <dbReference type="EMBL" id="CAE0462799.1"/>
    </source>
</evidence>
<evidence type="ECO:0000313" key="5">
    <source>
        <dbReference type="EMBL" id="CAE0462800.1"/>
    </source>
</evidence>
<dbReference type="InterPro" id="IPR052754">
    <property type="entry name" value="NTPase_KAP_P-loop"/>
</dbReference>
<accession>A0A6S8UCV2</accession>
<dbReference type="EMBL" id="HBIO01009882">
    <property type="protein sequence ID" value="CAE0462798.1"/>
    <property type="molecule type" value="Transcribed_RNA"/>
</dbReference>